<dbReference type="InterPro" id="IPR025333">
    <property type="entry name" value="DUF4239"/>
</dbReference>
<reference evidence="2 3" key="1">
    <citation type="submission" date="2018-12" db="EMBL/GenBank/DDBJ databases">
        <title>Dyella dinghuensis sp. nov. DHOA06 and Dyella choica sp. nov. 4M-K27, isolated from forest soil.</title>
        <authorList>
            <person name="Qiu L.-H."/>
            <person name="Gao Z.-H."/>
        </authorList>
    </citation>
    <scope>NUCLEOTIDE SEQUENCE [LARGE SCALE GENOMIC DNA]</scope>
    <source>
        <strain evidence="2 3">4M-K27</strain>
    </source>
</reference>
<evidence type="ECO:0000313" key="2">
    <source>
        <dbReference type="EMBL" id="RUL70407.1"/>
    </source>
</evidence>
<keyword evidence="3" id="KW-1185">Reference proteome</keyword>
<keyword evidence="1" id="KW-0472">Membrane</keyword>
<dbReference type="Proteomes" id="UP000274358">
    <property type="component" value="Unassembled WGS sequence"/>
</dbReference>
<accession>A0A432M0R8</accession>
<protein>
    <submittedName>
        <fullName evidence="2">DUF4239 domain-containing protein</fullName>
    </submittedName>
</protein>
<evidence type="ECO:0000313" key="3">
    <source>
        <dbReference type="Proteomes" id="UP000274358"/>
    </source>
</evidence>
<feature type="transmembrane region" description="Helical" evidence="1">
    <location>
        <begin position="99"/>
        <end position="118"/>
    </location>
</feature>
<keyword evidence="1" id="KW-0812">Transmembrane</keyword>
<feature type="transmembrane region" description="Helical" evidence="1">
    <location>
        <begin position="233"/>
        <end position="250"/>
    </location>
</feature>
<feature type="transmembrane region" description="Helical" evidence="1">
    <location>
        <begin position="257"/>
        <end position="275"/>
    </location>
</feature>
<comment type="caution">
    <text evidence="2">The sequence shown here is derived from an EMBL/GenBank/DDBJ whole genome shotgun (WGS) entry which is preliminary data.</text>
</comment>
<proteinExistence type="predicted"/>
<evidence type="ECO:0000256" key="1">
    <source>
        <dbReference type="SAM" id="Phobius"/>
    </source>
</evidence>
<sequence>MRTRWPCSRRWAADGGIGTTWRPPGKMCVPAPLARGRTITTSAGGGMVPYLLDHPVELFAIVMLALLLAHELGHRLRAWARNRDDNDWEKEVHQARNQIALLLSLLIGFAMSMALNRFDQRKQLVIDEANAIGTAYLRAGMQVESVRGEAQELLRDYADARLAAFSRMSKIDEQSAEMKRARQIQGELWKQATAAAQQTPTPIMGLYVSALNDMIDLDAKRVAARRNRVPPDIWALMTVLAILTSLIIGYGQRRRAALVTFIPAFTVAISMSLIADLDSPVHGLIQVSQQSMQLLSDDLNKQFSAQPDQQ</sequence>
<dbReference type="EMBL" id="RYYV01000024">
    <property type="protein sequence ID" value="RUL70407.1"/>
    <property type="molecule type" value="Genomic_DNA"/>
</dbReference>
<keyword evidence="1" id="KW-1133">Transmembrane helix</keyword>
<organism evidence="2 3">
    <name type="scientific">Dyella choica</name>
    <dbReference type="NCBI Taxonomy" id="1927959"/>
    <lineage>
        <taxon>Bacteria</taxon>
        <taxon>Pseudomonadati</taxon>
        <taxon>Pseudomonadota</taxon>
        <taxon>Gammaproteobacteria</taxon>
        <taxon>Lysobacterales</taxon>
        <taxon>Rhodanobacteraceae</taxon>
        <taxon>Dyella</taxon>
    </lineage>
</organism>
<name>A0A432M0R8_9GAMM</name>
<gene>
    <name evidence="2" type="ORF">EKH80_20795</name>
</gene>
<dbReference type="AlphaFoldDB" id="A0A432M0R8"/>
<dbReference type="Pfam" id="PF14023">
    <property type="entry name" value="Bestrophin-like"/>
    <property type="match status" value="1"/>
</dbReference>